<dbReference type="EMBL" id="SMMG02000006">
    <property type="protein sequence ID" value="KAA3470896.1"/>
    <property type="molecule type" value="Genomic_DNA"/>
</dbReference>
<reference evidence="3" key="1">
    <citation type="journal article" date="2019" name="Plant Biotechnol. J.">
        <title>Genome sequencing of the Australian wild diploid species Gossypium australe highlights disease resistance and delayed gland morphogenesis.</title>
        <authorList>
            <person name="Cai Y."/>
            <person name="Cai X."/>
            <person name="Wang Q."/>
            <person name="Wang P."/>
            <person name="Zhang Y."/>
            <person name="Cai C."/>
            <person name="Xu Y."/>
            <person name="Wang K."/>
            <person name="Zhou Z."/>
            <person name="Wang C."/>
            <person name="Geng S."/>
            <person name="Li B."/>
            <person name="Dong Q."/>
            <person name="Hou Y."/>
            <person name="Wang H."/>
            <person name="Ai P."/>
            <person name="Liu Z."/>
            <person name="Yi F."/>
            <person name="Sun M."/>
            <person name="An G."/>
            <person name="Cheng J."/>
            <person name="Zhang Y."/>
            <person name="Shi Q."/>
            <person name="Xie Y."/>
            <person name="Shi X."/>
            <person name="Chang Y."/>
            <person name="Huang F."/>
            <person name="Chen Y."/>
            <person name="Hong S."/>
            <person name="Mi L."/>
            <person name="Sun Q."/>
            <person name="Zhang L."/>
            <person name="Zhou B."/>
            <person name="Peng R."/>
            <person name="Zhang X."/>
            <person name="Liu F."/>
        </authorList>
    </citation>
    <scope>NUCLEOTIDE SEQUENCE [LARGE SCALE GENOMIC DNA]</scope>
    <source>
        <strain evidence="3">cv. PA1801</strain>
    </source>
</reference>
<dbReference type="Pfam" id="PF03731">
    <property type="entry name" value="Ku_N"/>
    <property type="match status" value="1"/>
</dbReference>
<feature type="domain" description="Ku70/Ku80 N-terminal alpha/beta" evidence="1">
    <location>
        <begin position="7"/>
        <end position="72"/>
    </location>
</feature>
<proteinExistence type="predicted"/>
<sequence>MVFLFFNVAEREQLDRPTARLIKEFDCIEESFMREIGSQYGIVPGSRENSLYNALWVAQALLRKGKKECDNQTS</sequence>
<dbReference type="Proteomes" id="UP000325315">
    <property type="component" value="Unassembled WGS sequence"/>
</dbReference>
<evidence type="ECO:0000313" key="3">
    <source>
        <dbReference type="Proteomes" id="UP000325315"/>
    </source>
</evidence>
<dbReference type="GO" id="GO:0004386">
    <property type="term" value="F:helicase activity"/>
    <property type="evidence" value="ECO:0007669"/>
    <property type="project" value="UniProtKB-KW"/>
</dbReference>
<keyword evidence="3" id="KW-1185">Reference proteome</keyword>
<organism evidence="2 3">
    <name type="scientific">Gossypium australe</name>
    <dbReference type="NCBI Taxonomy" id="47621"/>
    <lineage>
        <taxon>Eukaryota</taxon>
        <taxon>Viridiplantae</taxon>
        <taxon>Streptophyta</taxon>
        <taxon>Embryophyta</taxon>
        <taxon>Tracheophyta</taxon>
        <taxon>Spermatophyta</taxon>
        <taxon>Magnoliopsida</taxon>
        <taxon>eudicotyledons</taxon>
        <taxon>Gunneridae</taxon>
        <taxon>Pentapetalae</taxon>
        <taxon>rosids</taxon>
        <taxon>malvids</taxon>
        <taxon>Malvales</taxon>
        <taxon>Malvaceae</taxon>
        <taxon>Malvoideae</taxon>
        <taxon>Gossypium</taxon>
    </lineage>
</organism>
<dbReference type="InterPro" id="IPR036465">
    <property type="entry name" value="vWFA_dom_sf"/>
</dbReference>
<keyword evidence="2" id="KW-0347">Helicase</keyword>
<keyword evidence="2" id="KW-0547">Nucleotide-binding</keyword>
<dbReference type="Gene3D" id="3.40.50.410">
    <property type="entry name" value="von Willebrand factor, type A domain"/>
    <property type="match status" value="1"/>
</dbReference>
<keyword evidence="2" id="KW-0378">Hydrolase</keyword>
<accession>A0A5B6VP30</accession>
<dbReference type="InterPro" id="IPR005161">
    <property type="entry name" value="Ku_N"/>
</dbReference>
<dbReference type="AlphaFoldDB" id="A0A5B6VP30"/>
<protein>
    <submittedName>
        <fullName evidence="2">ATP-dependent DNA helicase 2 subunit KU70 isoform X2</fullName>
    </submittedName>
</protein>
<keyword evidence="2" id="KW-0067">ATP-binding</keyword>
<comment type="caution">
    <text evidence="2">The sequence shown here is derived from an EMBL/GenBank/DDBJ whole genome shotgun (WGS) entry which is preliminary data.</text>
</comment>
<evidence type="ECO:0000313" key="2">
    <source>
        <dbReference type="EMBL" id="KAA3470896.1"/>
    </source>
</evidence>
<name>A0A5B6VP30_9ROSI</name>
<dbReference type="OrthoDB" id="3249161at2759"/>
<gene>
    <name evidence="2" type="ORF">EPI10_016568</name>
</gene>
<evidence type="ECO:0000259" key="1">
    <source>
        <dbReference type="Pfam" id="PF03731"/>
    </source>
</evidence>